<dbReference type="InterPro" id="IPR018247">
    <property type="entry name" value="EF_Hand_1_Ca_BS"/>
</dbReference>
<proteinExistence type="inferred from homology"/>
<dbReference type="PROSITE" id="PS52016">
    <property type="entry name" value="TONB_DEPENDENT_REC_3"/>
    <property type="match status" value="1"/>
</dbReference>
<dbReference type="SUPFAM" id="SSF56935">
    <property type="entry name" value="Porins"/>
    <property type="match status" value="1"/>
</dbReference>
<dbReference type="InterPro" id="IPR012910">
    <property type="entry name" value="Plug_dom"/>
</dbReference>
<keyword evidence="3 8" id="KW-1134">Transmembrane beta strand</keyword>
<dbReference type="EMBL" id="CP001681">
    <property type="protein sequence ID" value="ACU03342.1"/>
    <property type="molecule type" value="Genomic_DNA"/>
</dbReference>
<feature type="domain" description="TonB-dependent receptor plug" evidence="12">
    <location>
        <begin position="58"/>
        <end position="164"/>
    </location>
</feature>
<dbReference type="NCBIfam" id="TIGR04057">
    <property type="entry name" value="SusC_RagA_signa"/>
    <property type="match status" value="1"/>
</dbReference>
<keyword evidence="2 8" id="KW-0813">Transport</keyword>
<dbReference type="NCBIfam" id="TIGR04056">
    <property type="entry name" value="OMP_RagA_SusC"/>
    <property type="match status" value="1"/>
</dbReference>
<dbReference type="PROSITE" id="PS00018">
    <property type="entry name" value="EF_HAND_1"/>
    <property type="match status" value="1"/>
</dbReference>
<dbReference type="Pfam" id="PF00593">
    <property type="entry name" value="TonB_dep_Rec_b-barrel"/>
    <property type="match status" value="1"/>
</dbReference>
<dbReference type="Pfam" id="PF07715">
    <property type="entry name" value="Plug"/>
    <property type="match status" value="1"/>
</dbReference>
<dbReference type="Gene3D" id="2.170.130.10">
    <property type="entry name" value="TonB-dependent receptor, plug domain"/>
    <property type="match status" value="1"/>
</dbReference>
<keyword evidence="4 8" id="KW-0812">Transmembrane</keyword>
<evidence type="ECO:0000259" key="12">
    <source>
        <dbReference type="Pfam" id="PF07715"/>
    </source>
</evidence>
<keyword evidence="14" id="KW-1185">Reference proteome</keyword>
<evidence type="ECO:0000256" key="4">
    <source>
        <dbReference type="ARBA" id="ARBA00022692"/>
    </source>
</evidence>
<name>C6Y3R3_PEDHD</name>
<evidence type="ECO:0000256" key="6">
    <source>
        <dbReference type="ARBA" id="ARBA00023136"/>
    </source>
</evidence>
<feature type="domain" description="TonB-dependent receptor-like beta-barrel" evidence="11">
    <location>
        <begin position="341"/>
        <end position="920"/>
    </location>
</feature>
<dbReference type="InterPro" id="IPR039426">
    <property type="entry name" value="TonB-dep_rcpt-like"/>
</dbReference>
<keyword evidence="13" id="KW-0675">Receptor</keyword>
<dbReference type="KEGG" id="phe:Phep_1124"/>
<dbReference type="OrthoDB" id="9768177at2"/>
<evidence type="ECO:0000313" key="14">
    <source>
        <dbReference type="Proteomes" id="UP000000852"/>
    </source>
</evidence>
<sequence length="953" mass="104835">MTKIITQFTRRVFTGSVFLLMIGYNANAQEPNSQDSTKNLSLGNQDQEIKVLYGSKSKRYITGAVSSISGDVLSNIPGTNRLSALSGRLPGLSIIQGKATPGAESISYQIRGFHNLNGSDSPWIIVNGRVDDASQIEPNDIESITILKDAAATALYGMNASQGIILVTTKRGKVGKLKINYNVESTFQQPTRMPKFLDAYNYAVLYNEAQLNDNPIAVPKYNATALQAYKDGSNPYLYPNVDWSDELVKDHSLQIRNNVNVSGGSDNAKYYFSASYLTDDGIFNTDKSINTYSTNSNLDLINVRASVDLKITKNLKIFADLRSKRDKRNAPGAYNTLFDENLFNSIYATPSNAYPMKNADGSLGGNITYQNNPYGGLNYAGYNNIVGASMSSFAELDYDFNSLLKGLTLKARLGFSSISSFYTNRAKNFAVYSLNPAGSATPYTQLGATTVIVPGGAYINRNRIYDHSLAANYHRVFGNHNISSMLMYERQQFDTNSGDGNVANSGRQTKNYQGPKGSVSYRFKDRYLLDIAASYMGNEQYPEGDRYGFFPAVSAGWIVSDESFMKGSLIDFLKIRGSYGRTGNVAPGDLNFSYYGSYAVAAGYGAYFGTTPTASSGVYQSQIANPLVTWEKTLKSNAGLDIALLNNKFNASFDYFNEETKDILISGDITVMYGGGSTTSVPSGIFKNKGFEVQAGWTDKIKDFQYSVTANYSFAKNKVIENGEVEKQYSWMQTIGNPLQTRMGYVFDRFYTETDNIASLPSQSSLGTQKPGDLKYKDLNGDGIINENDITVIGKARIPQSNFGLNLGAQYKGFDLNVFFHGTQGGTTYNSGRTYYAFVGQTGNALEHHLGRWTPGSGQSATYPRLSLTNTNNTAVSSYWVKDNSFVRLKYAELGYTLPARLVGKIGITGTRIFVNGNNLFLWDEVKLKDPEMENPVGYPLLRSFSVGLNVKF</sequence>
<comment type="similarity">
    <text evidence="8 9">Belongs to the TonB-dependent receptor family.</text>
</comment>
<dbReference type="InterPro" id="IPR037066">
    <property type="entry name" value="Plug_dom_sf"/>
</dbReference>
<dbReference type="GO" id="GO:0009279">
    <property type="term" value="C:cell outer membrane"/>
    <property type="evidence" value="ECO:0007669"/>
    <property type="project" value="UniProtKB-SubCell"/>
</dbReference>
<dbReference type="eggNOG" id="COG1629">
    <property type="taxonomic scope" value="Bacteria"/>
</dbReference>
<keyword evidence="5 9" id="KW-0798">TonB box</keyword>
<gene>
    <name evidence="13" type="ordered locus">Phep_1124</name>
</gene>
<reference evidence="13 14" key="1">
    <citation type="journal article" date="2009" name="Stand. Genomic Sci.">
        <title>Complete genome sequence of Pedobacter heparinus type strain (HIM 762-3).</title>
        <authorList>
            <person name="Han C."/>
            <person name="Spring S."/>
            <person name="Lapidus A."/>
            <person name="Del Rio T.G."/>
            <person name="Tice H."/>
            <person name="Copeland A."/>
            <person name="Cheng J.F."/>
            <person name="Lucas S."/>
            <person name="Chen F."/>
            <person name="Nolan M."/>
            <person name="Bruce D."/>
            <person name="Goodwin L."/>
            <person name="Pitluck S."/>
            <person name="Ivanova N."/>
            <person name="Mavromatis K."/>
            <person name="Mikhailova N."/>
            <person name="Pati A."/>
            <person name="Chen A."/>
            <person name="Palaniappan K."/>
            <person name="Land M."/>
            <person name="Hauser L."/>
            <person name="Chang Y.J."/>
            <person name="Jeffries C.C."/>
            <person name="Saunders E."/>
            <person name="Chertkov O."/>
            <person name="Brettin T."/>
            <person name="Goker M."/>
            <person name="Rohde M."/>
            <person name="Bristow J."/>
            <person name="Eisen J.A."/>
            <person name="Markowitz V."/>
            <person name="Hugenholtz P."/>
            <person name="Kyrpides N.C."/>
            <person name="Klenk H.P."/>
            <person name="Detter J.C."/>
        </authorList>
    </citation>
    <scope>NUCLEOTIDE SEQUENCE [LARGE SCALE GENOMIC DNA]</scope>
    <source>
        <strain evidence="14">ATCC 13125 / DSM 2366 / CIP 104194 / JCM 7457 / NBRC 12017 / NCIMB 9290 / NRRL B-14731 / HIM 762-3</strain>
    </source>
</reference>
<evidence type="ECO:0000256" key="10">
    <source>
        <dbReference type="SAM" id="SignalP"/>
    </source>
</evidence>
<feature type="chain" id="PRO_5002974555" evidence="10">
    <location>
        <begin position="29"/>
        <end position="953"/>
    </location>
</feature>
<comment type="subcellular location">
    <subcellularLocation>
        <location evidence="1 8">Cell outer membrane</location>
        <topology evidence="1 8">Multi-pass membrane protein</topology>
    </subcellularLocation>
</comment>
<dbReference type="AlphaFoldDB" id="C6Y3R3"/>
<evidence type="ECO:0000256" key="2">
    <source>
        <dbReference type="ARBA" id="ARBA00022448"/>
    </source>
</evidence>
<protein>
    <submittedName>
        <fullName evidence="13">TonB-dependent receptor</fullName>
    </submittedName>
</protein>
<evidence type="ECO:0000256" key="5">
    <source>
        <dbReference type="ARBA" id="ARBA00023077"/>
    </source>
</evidence>
<evidence type="ECO:0000256" key="3">
    <source>
        <dbReference type="ARBA" id="ARBA00022452"/>
    </source>
</evidence>
<evidence type="ECO:0000256" key="7">
    <source>
        <dbReference type="ARBA" id="ARBA00023237"/>
    </source>
</evidence>
<dbReference type="HOGENOM" id="CLU_004317_1_0_10"/>
<evidence type="ECO:0000256" key="1">
    <source>
        <dbReference type="ARBA" id="ARBA00004571"/>
    </source>
</evidence>
<evidence type="ECO:0000256" key="9">
    <source>
        <dbReference type="RuleBase" id="RU003357"/>
    </source>
</evidence>
<dbReference type="RefSeq" id="WP_012781286.1">
    <property type="nucleotide sequence ID" value="NC_013061.1"/>
</dbReference>
<dbReference type="InterPro" id="IPR023996">
    <property type="entry name" value="TonB-dep_OMP_SusC/RagA"/>
</dbReference>
<evidence type="ECO:0000313" key="13">
    <source>
        <dbReference type="EMBL" id="ACU03342.1"/>
    </source>
</evidence>
<dbReference type="STRING" id="485917.Phep_1124"/>
<accession>C6Y3R3</accession>
<dbReference type="InterPro" id="IPR036942">
    <property type="entry name" value="Beta-barrel_TonB_sf"/>
</dbReference>
<keyword evidence="6 8" id="KW-0472">Membrane</keyword>
<keyword evidence="7 8" id="KW-0998">Cell outer membrane</keyword>
<dbReference type="InterPro" id="IPR000531">
    <property type="entry name" value="Beta-barrel_TonB"/>
</dbReference>
<evidence type="ECO:0000259" key="11">
    <source>
        <dbReference type="Pfam" id="PF00593"/>
    </source>
</evidence>
<organism evidence="13 14">
    <name type="scientific">Pedobacter heparinus (strain ATCC 13125 / DSM 2366 / CIP 104194 / JCM 7457 / NBRC 12017 / NCIMB 9290 / NRRL B-14731 / HIM 762-3)</name>
    <dbReference type="NCBI Taxonomy" id="485917"/>
    <lineage>
        <taxon>Bacteria</taxon>
        <taxon>Pseudomonadati</taxon>
        <taxon>Bacteroidota</taxon>
        <taxon>Sphingobacteriia</taxon>
        <taxon>Sphingobacteriales</taxon>
        <taxon>Sphingobacteriaceae</taxon>
        <taxon>Pedobacter</taxon>
    </lineage>
</organism>
<dbReference type="InterPro" id="IPR023997">
    <property type="entry name" value="TonB-dep_OMP_SusC/RagA_CS"/>
</dbReference>
<feature type="signal peptide" evidence="10">
    <location>
        <begin position="1"/>
        <end position="28"/>
    </location>
</feature>
<evidence type="ECO:0000256" key="8">
    <source>
        <dbReference type="PROSITE-ProRule" id="PRU01360"/>
    </source>
</evidence>
<dbReference type="Proteomes" id="UP000000852">
    <property type="component" value="Chromosome"/>
</dbReference>
<keyword evidence="10" id="KW-0732">Signal</keyword>
<dbReference type="Gene3D" id="2.40.170.20">
    <property type="entry name" value="TonB-dependent receptor, beta-barrel domain"/>
    <property type="match status" value="1"/>
</dbReference>